<dbReference type="KEGG" id="rlc:K227x_49950"/>
<keyword evidence="2 4" id="KW-0689">Ribosomal protein</keyword>
<dbReference type="Pfam" id="PF00347">
    <property type="entry name" value="Ribosomal_L6"/>
    <property type="match status" value="2"/>
</dbReference>
<keyword evidence="4 6" id="KW-0699">rRNA-binding</keyword>
<dbReference type="PRINTS" id="PR00059">
    <property type="entry name" value="RIBOSOMALL6"/>
</dbReference>
<dbReference type="Proteomes" id="UP000318538">
    <property type="component" value="Chromosome"/>
</dbReference>
<comment type="subunit">
    <text evidence="4">Part of the 50S ribosomal subunit.</text>
</comment>
<evidence type="ECO:0000313" key="9">
    <source>
        <dbReference type="Proteomes" id="UP000318538"/>
    </source>
</evidence>
<sequence length="181" mass="19621">MSRVGNKPVPLVDGAKVSISGCTIDVEGSKGKLSFEHRPEVTVALNEDSNEVIVTRDSDERVARELHGLTRAIVANMIEGVTKGYEKKLEIVGVGYLAAISNGVLQLRVGFANELHRKIPDNLTVTCPDQTHVVIQGCDKQAVGQFAAEIRSLRKPEPYKGKGVRYQGEQVKIKAGKSATK</sequence>
<dbReference type="NCBIfam" id="TIGR03654">
    <property type="entry name" value="L6_bact"/>
    <property type="match status" value="1"/>
</dbReference>
<evidence type="ECO:0000256" key="1">
    <source>
        <dbReference type="ARBA" id="ARBA00009356"/>
    </source>
</evidence>
<dbReference type="OrthoDB" id="9805007at2"/>
<feature type="domain" description="Large ribosomal subunit protein uL6 alpha-beta" evidence="7">
    <location>
        <begin position="14"/>
        <end position="84"/>
    </location>
</feature>
<comment type="function">
    <text evidence="4 6">This protein binds to the 23S rRNA, and is important in its secondary structure. It is located near the subunit interface in the base of the L7/L12 stalk, and near the tRNA binding site of the peptidyltransferase center.</text>
</comment>
<keyword evidence="3 4" id="KW-0687">Ribonucleoprotein</keyword>
<evidence type="ECO:0000256" key="6">
    <source>
        <dbReference type="RuleBase" id="RU003870"/>
    </source>
</evidence>
<dbReference type="FunFam" id="3.90.930.12:FF:000001">
    <property type="entry name" value="50S ribosomal protein L6"/>
    <property type="match status" value="1"/>
</dbReference>
<dbReference type="AlphaFoldDB" id="A0A517NHH8"/>
<accession>A0A517NHH8</accession>
<evidence type="ECO:0000256" key="2">
    <source>
        <dbReference type="ARBA" id="ARBA00022980"/>
    </source>
</evidence>
<dbReference type="GO" id="GO:0003735">
    <property type="term" value="F:structural constituent of ribosome"/>
    <property type="evidence" value="ECO:0007669"/>
    <property type="project" value="UniProtKB-UniRule"/>
</dbReference>
<evidence type="ECO:0000313" key="8">
    <source>
        <dbReference type="EMBL" id="QDT06584.1"/>
    </source>
</evidence>
<dbReference type="InterPro" id="IPR019906">
    <property type="entry name" value="Ribosomal_uL6_bac-type"/>
</dbReference>
<dbReference type="GO" id="GO:0002181">
    <property type="term" value="P:cytoplasmic translation"/>
    <property type="evidence" value="ECO:0007669"/>
    <property type="project" value="TreeGrafter"/>
</dbReference>
<gene>
    <name evidence="4 8" type="primary">rplF</name>
    <name evidence="8" type="ORF">K227x_49950</name>
</gene>
<comment type="similarity">
    <text evidence="1 4 5">Belongs to the universal ribosomal protein uL6 family.</text>
</comment>
<dbReference type="GO" id="GO:0022625">
    <property type="term" value="C:cytosolic large ribosomal subunit"/>
    <property type="evidence" value="ECO:0007669"/>
    <property type="project" value="UniProtKB-UniRule"/>
</dbReference>
<dbReference type="PANTHER" id="PTHR11655:SF14">
    <property type="entry name" value="LARGE RIBOSOMAL SUBUNIT PROTEIN UL6M"/>
    <property type="match status" value="1"/>
</dbReference>
<reference evidence="8 9" key="1">
    <citation type="submission" date="2019-02" db="EMBL/GenBank/DDBJ databases">
        <title>Deep-cultivation of Planctomycetes and their phenomic and genomic characterization uncovers novel biology.</title>
        <authorList>
            <person name="Wiegand S."/>
            <person name="Jogler M."/>
            <person name="Boedeker C."/>
            <person name="Pinto D."/>
            <person name="Vollmers J."/>
            <person name="Rivas-Marin E."/>
            <person name="Kohn T."/>
            <person name="Peeters S.H."/>
            <person name="Heuer A."/>
            <person name="Rast P."/>
            <person name="Oberbeckmann S."/>
            <person name="Bunk B."/>
            <person name="Jeske O."/>
            <person name="Meyerdierks A."/>
            <person name="Storesund J.E."/>
            <person name="Kallscheuer N."/>
            <person name="Luecker S."/>
            <person name="Lage O.M."/>
            <person name="Pohl T."/>
            <person name="Merkel B.J."/>
            <person name="Hornburger P."/>
            <person name="Mueller R.-W."/>
            <person name="Bruemmer F."/>
            <person name="Labrenz M."/>
            <person name="Spormann A.M."/>
            <person name="Op den Camp H."/>
            <person name="Overmann J."/>
            <person name="Amann R."/>
            <person name="Jetten M.S.M."/>
            <person name="Mascher T."/>
            <person name="Medema M.H."/>
            <person name="Devos D.P."/>
            <person name="Kaster A.-K."/>
            <person name="Ovreas L."/>
            <person name="Rohde M."/>
            <person name="Galperin M.Y."/>
            <person name="Jogler C."/>
        </authorList>
    </citation>
    <scope>NUCLEOTIDE SEQUENCE [LARGE SCALE GENOMIC DNA]</scope>
    <source>
        <strain evidence="8 9">K22_7</strain>
    </source>
</reference>
<dbReference type="PIRSF" id="PIRSF002162">
    <property type="entry name" value="Ribosomal_L6"/>
    <property type="match status" value="1"/>
</dbReference>
<dbReference type="PROSITE" id="PS00525">
    <property type="entry name" value="RIBOSOMAL_L6_1"/>
    <property type="match status" value="1"/>
</dbReference>
<dbReference type="RefSeq" id="WP_145173397.1">
    <property type="nucleotide sequence ID" value="NZ_CP036525.1"/>
</dbReference>
<dbReference type="InterPro" id="IPR020040">
    <property type="entry name" value="Ribosomal_uL6_a/b-dom"/>
</dbReference>
<organism evidence="8 9">
    <name type="scientific">Rubripirellula lacrimiformis</name>
    <dbReference type="NCBI Taxonomy" id="1930273"/>
    <lineage>
        <taxon>Bacteria</taxon>
        <taxon>Pseudomonadati</taxon>
        <taxon>Planctomycetota</taxon>
        <taxon>Planctomycetia</taxon>
        <taxon>Pirellulales</taxon>
        <taxon>Pirellulaceae</taxon>
        <taxon>Rubripirellula</taxon>
    </lineage>
</organism>
<dbReference type="InterPro" id="IPR002358">
    <property type="entry name" value="Ribosomal_uL6_CS"/>
</dbReference>
<proteinExistence type="inferred from homology"/>
<dbReference type="EMBL" id="CP036525">
    <property type="protein sequence ID" value="QDT06584.1"/>
    <property type="molecule type" value="Genomic_DNA"/>
</dbReference>
<keyword evidence="4 6" id="KW-0694">RNA-binding</keyword>
<evidence type="ECO:0000256" key="3">
    <source>
        <dbReference type="ARBA" id="ARBA00023274"/>
    </source>
</evidence>
<dbReference type="InterPro" id="IPR036789">
    <property type="entry name" value="Ribosomal_uL6-like_a/b-dom_sf"/>
</dbReference>
<protein>
    <recommendedName>
        <fullName evidence="4">Large ribosomal subunit protein uL6</fullName>
    </recommendedName>
</protein>
<evidence type="ECO:0000256" key="4">
    <source>
        <dbReference type="HAMAP-Rule" id="MF_01365"/>
    </source>
</evidence>
<dbReference type="PANTHER" id="PTHR11655">
    <property type="entry name" value="60S/50S RIBOSOMAL PROTEIN L6/L9"/>
    <property type="match status" value="1"/>
</dbReference>
<dbReference type="SUPFAM" id="SSF56053">
    <property type="entry name" value="Ribosomal protein L6"/>
    <property type="match status" value="2"/>
</dbReference>
<dbReference type="Gene3D" id="3.90.930.12">
    <property type="entry name" value="Ribosomal protein L6, alpha-beta domain"/>
    <property type="match status" value="2"/>
</dbReference>
<feature type="domain" description="Large ribosomal subunit protein uL6 alpha-beta" evidence="7">
    <location>
        <begin position="92"/>
        <end position="166"/>
    </location>
</feature>
<evidence type="ECO:0000259" key="7">
    <source>
        <dbReference type="Pfam" id="PF00347"/>
    </source>
</evidence>
<dbReference type="InterPro" id="IPR000702">
    <property type="entry name" value="Ribosomal_uL6-like"/>
</dbReference>
<keyword evidence="9" id="KW-1185">Reference proteome</keyword>
<dbReference type="HAMAP" id="MF_01365_B">
    <property type="entry name" value="Ribosomal_uL6_B"/>
    <property type="match status" value="1"/>
</dbReference>
<dbReference type="GO" id="GO:0019843">
    <property type="term" value="F:rRNA binding"/>
    <property type="evidence" value="ECO:0007669"/>
    <property type="project" value="UniProtKB-UniRule"/>
</dbReference>
<evidence type="ECO:0000256" key="5">
    <source>
        <dbReference type="RuleBase" id="RU003869"/>
    </source>
</evidence>
<name>A0A517NHH8_9BACT</name>